<protein>
    <submittedName>
        <fullName evidence="1">Uncharacterized protein</fullName>
    </submittedName>
</protein>
<gene>
    <name evidence="1" type="ORF">Taro_028305</name>
</gene>
<keyword evidence="2" id="KW-1185">Reference proteome</keyword>
<dbReference type="EMBL" id="NMUH01001816">
    <property type="protein sequence ID" value="MQL95654.1"/>
    <property type="molecule type" value="Genomic_DNA"/>
</dbReference>
<sequence length="18" mass="2216">MWESMDRGDLRRPCARVH</sequence>
<reference evidence="1" key="1">
    <citation type="submission" date="2017-07" db="EMBL/GenBank/DDBJ databases">
        <title>Taro Niue Genome Assembly and Annotation.</title>
        <authorList>
            <person name="Atibalentja N."/>
            <person name="Keating K."/>
            <person name="Fields C.J."/>
        </authorList>
    </citation>
    <scope>NUCLEOTIDE SEQUENCE</scope>
    <source>
        <strain evidence="1">Niue_2</strain>
        <tissue evidence="1">Leaf</tissue>
    </source>
</reference>
<evidence type="ECO:0000313" key="1">
    <source>
        <dbReference type="EMBL" id="MQL95654.1"/>
    </source>
</evidence>
<organism evidence="1 2">
    <name type="scientific">Colocasia esculenta</name>
    <name type="common">Wild taro</name>
    <name type="synonym">Arum esculentum</name>
    <dbReference type="NCBI Taxonomy" id="4460"/>
    <lineage>
        <taxon>Eukaryota</taxon>
        <taxon>Viridiplantae</taxon>
        <taxon>Streptophyta</taxon>
        <taxon>Embryophyta</taxon>
        <taxon>Tracheophyta</taxon>
        <taxon>Spermatophyta</taxon>
        <taxon>Magnoliopsida</taxon>
        <taxon>Liliopsida</taxon>
        <taxon>Araceae</taxon>
        <taxon>Aroideae</taxon>
        <taxon>Colocasieae</taxon>
        <taxon>Colocasia</taxon>
    </lineage>
</organism>
<name>A0A843VRH3_COLES</name>
<dbReference type="AlphaFoldDB" id="A0A843VRH3"/>
<proteinExistence type="predicted"/>
<dbReference type="Proteomes" id="UP000652761">
    <property type="component" value="Unassembled WGS sequence"/>
</dbReference>
<accession>A0A843VRH3</accession>
<evidence type="ECO:0000313" key="2">
    <source>
        <dbReference type="Proteomes" id="UP000652761"/>
    </source>
</evidence>
<comment type="caution">
    <text evidence="1">The sequence shown here is derived from an EMBL/GenBank/DDBJ whole genome shotgun (WGS) entry which is preliminary data.</text>
</comment>